<dbReference type="KEGG" id="vg:18267029"/>
<reference evidence="1 3" key="6">
    <citation type="journal article" date="2014" name="PLoS ONE">
        <title>Genome Sequence and Analysis of Buzura suppressaria Nucleopolyhedrovirus: A Group II Alphabaculovirus.</title>
        <authorList>
            <person name="Zhu Z."/>
            <person name="Yin F."/>
            <person name="Liu X."/>
            <person name="Hou D."/>
            <person name="Wang J."/>
            <person name="Zhang L."/>
            <person name="Arif B."/>
            <person name="Wang H."/>
            <person name="Deng F."/>
            <person name="Hu Z."/>
        </authorList>
    </citation>
    <scope>NUCLEOTIDE SEQUENCE [LARGE SCALE GENOMIC DNA]</scope>
    <source>
        <strain evidence="1">Hubei</strain>
    </source>
</reference>
<keyword evidence="3" id="KW-1185">Reference proteome</keyword>
<evidence type="ECO:0000313" key="3">
    <source>
        <dbReference type="Proteomes" id="UP000214366"/>
    </source>
</evidence>
<reference evidence="1 3" key="2">
    <citation type="journal article" date="1997" name="Virus Res.">
        <title>Characterization of the ecdysteroid UDP-glucosyltransferase gene of a single nucleocapsid nucleopolyhedrovirus of Buzura suppressaria.</title>
        <authorList>
            <person name="Hu Z.H."/>
            <person name="Broer R."/>
            <person name="Westerlaken J."/>
            <person name="Martens J.W."/>
            <person name="Jin F."/>
            <person name="Jehle J.A."/>
            <person name="Wang L.M."/>
            <person name="Vlak J.M."/>
        </authorList>
    </citation>
    <scope>NUCLEOTIDE SEQUENCE [LARGE SCALE GENOMIC DNA]</scope>
    <source>
        <strain evidence="1">Hubei</strain>
    </source>
</reference>
<name>W5VKV4_NPVBS</name>
<dbReference type="RefSeq" id="YP_009001886.1">
    <property type="nucleotide sequence ID" value="NC_023442.1"/>
</dbReference>
<dbReference type="EMBL" id="KF611977">
    <property type="protein sequence ID" value="AHH82698.1"/>
    <property type="molecule type" value="Genomic_DNA"/>
</dbReference>
<reference evidence="2" key="7">
    <citation type="submission" date="2014-10" db="EMBL/GenBank/DDBJ databases">
        <authorList>
            <person name="Seo M.-J."/>
            <person name="Seok Y.J."/>
            <person name="Cha I.-T."/>
        </authorList>
    </citation>
    <scope>NUCLEOTIDE SEQUENCE</scope>
    <source>
        <strain evidence="2">Guangxi</strain>
    </source>
</reference>
<reference evidence="1 3" key="5">
    <citation type="journal article" date="1998" name="Virus Res.">
        <title>Genetic organization of the HindIII-I region of the single-nucleocapsid nucleopolyhedrovirus of Buzura suppressaria.</title>
        <authorList>
            <person name="Hu Z.H."/>
            <person name="Arif B.M."/>
            <person name="Sun J.S."/>
            <person name="Chen X.W."/>
            <person name="Zuidema D."/>
            <person name="Goldbach R.W."/>
            <person name="Vlak J.M."/>
        </authorList>
    </citation>
    <scope>NUCLEOTIDE SEQUENCE [LARGE SCALE GENOMIC DNA]</scope>
    <source>
        <strain evidence="1">Hubei</strain>
    </source>
</reference>
<proteinExistence type="predicted"/>
<protein>
    <submittedName>
        <fullName evidence="1">ORF-109</fullName>
    </submittedName>
    <submittedName>
        <fullName evidence="2">ORF-112</fullName>
    </submittedName>
</protein>
<dbReference type="Proteomes" id="UP000214366">
    <property type="component" value="Segment"/>
</dbReference>
<evidence type="ECO:0000313" key="2">
    <source>
        <dbReference type="EMBL" id="AKN91082.1"/>
    </source>
</evidence>
<dbReference type="EMBL" id="KM986882">
    <property type="protein sequence ID" value="AKN91082.1"/>
    <property type="molecule type" value="Genomic_DNA"/>
</dbReference>
<evidence type="ECO:0000313" key="1">
    <source>
        <dbReference type="EMBL" id="AHH82698.1"/>
    </source>
</evidence>
<reference evidence="1 3" key="4">
    <citation type="journal article" date="1998" name="J. Gen. Virol.">
        <title>Distinct gene arrangement in the Buzura suppressaria single-nucleocapsid nucleopolyhedrovirus genome.</title>
        <authorList>
            <person name="Hu Z.H."/>
            <person name="Arif B.M."/>
            <person name="Jin F."/>
            <person name="Martens J.W."/>
            <person name="Chen X.W."/>
            <person name="Sun J.S."/>
            <person name="Zuidema D."/>
            <person name="Goldbach R.W."/>
            <person name="Vlak J.M."/>
        </authorList>
    </citation>
    <scope>NUCLEOTIDE SEQUENCE [LARGE SCALE GENOMIC DNA]</scope>
    <source>
        <strain evidence="1">Hubei</strain>
    </source>
</reference>
<reference evidence="1 3" key="3">
    <citation type="journal article" date="1998" name="J. Gen. Virol.">
        <title>The single-nucleocapsid nucleopolyhedrovirus of Buzura suppressaria encodes a P10 protein.</title>
        <authorList>
            <person name="van Oers M.M."/>
            <person name="Hu Z."/>
            <person name="Arif B.M."/>
            <person name="van Strien E.A."/>
            <person name="van Lent J.W."/>
            <person name="Vlak J.M."/>
        </authorList>
    </citation>
    <scope>NUCLEOTIDE SEQUENCE [LARGE SCALE GENOMIC DNA]</scope>
    <source>
        <strain evidence="1">Hubei</strain>
    </source>
</reference>
<dbReference type="GeneID" id="18267029"/>
<organismHost>
    <name type="scientific">Lepidoptera</name>
    <name type="common">moths &amp; butterflies</name>
    <dbReference type="NCBI Taxonomy" id="7088"/>
</organismHost>
<sequence length="155" mass="19006">MMNKLKSFLDYFSFCFRRTSNDTTNNSMLHLLLTHVCDWCRYRDRVDMIRTILNKNSDIIKIVHEYSVRSENDPDHRCVFENALIYCYDWVQLKWRDEFLIQLLRANNMFIINMLPQNNSDIDLIIKMDTHRLKFCVEYRLCLHELVKKRYINIR</sequence>
<organism evidence="1 3">
    <name type="scientific">Buzura suppressaria nuclear polyhedrosis virus</name>
    <name type="common">BsNPV</name>
    <dbReference type="NCBI Taxonomy" id="74320"/>
    <lineage>
        <taxon>Viruses</taxon>
        <taxon>Viruses incertae sedis</taxon>
        <taxon>Naldaviricetes</taxon>
        <taxon>Lefavirales</taxon>
        <taxon>Baculoviridae</taxon>
        <taxon>Alphabaculovirus</taxon>
        <taxon>Alphabaculovirus busuppressariae</taxon>
    </lineage>
</organism>
<accession>W5VKV4</accession>
<reference evidence="1 3" key="1">
    <citation type="journal article" date="1993" name="J. Gen. Virol.">
        <title>Nucleotide sequence of the Buzura suppressaria single nucleocapsid nuclear polyhedrosis virus polyhedrin gene.</title>
        <authorList>
            <person name="Hu Z.H."/>
            <person name="Liu M.F."/>
            <person name="Jin F."/>
            <person name="Wang Z.X."/>
            <person name="Liu X.Y."/>
            <person name="Li M.J."/>
            <person name="Liang B.F."/>
            <person name="Xie T.E."/>
        </authorList>
    </citation>
    <scope>NUCLEOTIDE SEQUENCE [LARGE SCALE GENOMIC DNA]</scope>
    <source>
        <strain evidence="1">Hubei</strain>
    </source>
</reference>